<gene>
    <name evidence="1" type="ORF">CEXT_601721</name>
</gene>
<proteinExistence type="predicted"/>
<keyword evidence="2" id="KW-1185">Reference proteome</keyword>
<organism evidence="1 2">
    <name type="scientific">Caerostris extrusa</name>
    <name type="common">Bark spider</name>
    <name type="synonym">Caerostris bankana</name>
    <dbReference type="NCBI Taxonomy" id="172846"/>
    <lineage>
        <taxon>Eukaryota</taxon>
        <taxon>Metazoa</taxon>
        <taxon>Ecdysozoa</taxon>
        <taxon>Arthropoda</taxon>
        <taxon>Chelicerata</taxon>
        <taxon>Arachnida</taxon>
        <taxon>Araneae</taxon>
        <taxon>Araneomorphae</taxon>
        <taxon>Entelegynae</taxon>
        <taxon>Araneoidea</taxon>
        <taxon>Araneidae</taxon>
        <taxon>Caerostris</taxon>
    </lineage>
</organism>
<dbReference type="EMBL" id="BPLR01002403">
    <property type="protein sequence ID" value="GIX73346.1"/>
    <property type="molecule type" value="Genomic_DNA"/>
</dbReference>
<name>A0AAV4MPD3_CAEEX</name>
<dbReference type="Proteomes" id="UP001054945">
    <property type="component" value="Unassembled WGS sequence"/>
</dbReference>
<dbReference type="AlphaFoldDB" id="A0AAV4MPD3"/>
<protein>
    <submittedName>
        <fullName evidence="1">Uncharacterized protein</fullName>
    </submittedName>
</protein>
<evidence type="ECO:0000313" key="2">
    <source>
        <dbReference type="Proteomes" id="UP001054945"/>
    </source>
</evidence>
<sequence length="109" mass="12408">MTANELVWPLKVECLEKNISFPFFSVGRPAPGINYRPCSMQLPMLEELVRWLESRNEASPMVGAALHGEMVLWPITVAHFAGFMVTSYHLLKNIPLHNDFAFKIVYTLS</sequence>
<evidence type="ECO:0000313" key="1">
    <source>
        <dbReference type="EMBL" id="GIX73346.1"/>
    </source>
</evidence>
<accession>A0AAV4MPD3</accession>
<comment type="caution">
    <text evidence="1">The sequence shown here is derived from an EMBL/GenBank/DDBJ whole genome shotgun (WGS) entry which is preliminary data.</text>
</comment>
<reference evidence="1 2" key="1">
    <citation type="submission" date="2021-06" db="EMBL/GenBank/DDBJ databases">
        <title>Caerostris extrusa draft genome.</title>
        <authorList>
            <person name="Kono N."/>
            <person name="Arakawa K."/>
        </authorList>
    </citation>
    <scope>NUCLEOTIDE SEQUENCE [LARGE SCALE GENOMIC DNA]</scope>
</reference>